<evidence type="ECO:0000256" key="5">
    <source>
        <dbReference type="ARBA" id="ARBA00023239"/>
    </source>
</evidence>
<dbReference type="CDD" id="cd08010">
    <property type="entry name" value="MltG_like"/>
    <property type="match status" value="1"/>
</dbReference>
<dbReference type="RefSeq" id="WP_002563468.1">
    <property type="nucleotide sequence ID" value="NZ_CALJSN010000006.1"/>
</dbReference>
<keyword evidence="3 7" id="KW-1133">Transmembrane helix</keyword>
<dbReference type="Proteomes" id="UP000183687">
    <property type="component" value="Unassembled WGS sequence"/>
</dbReference>
<comment type="similarity">
    <text evidence="7">Belongs to the transglycosylase MltG family.</text>
</comment>
<keyword evidence="1 7" id="KW-1003">Cell membrane</keyword>
<name>A0AB38A574_9ACTN</name>
<comment type="caution">
    <text evidence="9">The sequence shown here is derived from an EMBL/GenBank/DDBJ whole genome shotgun (WGS) entry which is preliminary data.</text>
</comment>
<accession>A0AB38A574</accession>
<evidence type="ECO:0000256" key="1">
    <source>
        <dbReference type="ARBA" id="ARBA00022475"/>
    </source>
</evidence>
<gene>
    <name evidence="7" type="primary">mltG</name>
    <name evidence="9" type="ORF">SAMN04489746_0353</name>
</gene>
<proteinExistence type="inferred from homology"/>
<dbReference type="Pfam" id="PF02618">
    <property type="entry name" value="YceG"/>
    <property type="match status" value="1"/>
</dbReference>
<dbReference type="EMBL" id="FNSH01000001">
    <property type="protein sequence ID" value="SEB47910.1"/>
    <property type="molecule type" value="Genomic_DNA"/>
</dbReference>
<dbReference type="GO" id="GO:0009252">
    <property type="term" value="P:peptidoglycan biosynthetic process"/>
    <property type="evidence" value="ECO:0007669"/>
    <property type="project" value="UniProtKB-UniRule"/>
</dbReference>
<evidence type="ECO:0000313" key="9">
    <source>
        <dbReference type="EMBL" id="SEB47910.1"/>
    </source>
</evidence>
<organism evidence="9 10">
    <name type="scientific">Atopobium minutum</name>
    <dbReference type="NCBI Taxonomy" id="1381"/>
    <lineage>
        <taxon>Bacteria</taxon>
        <taxon>Bacillati</taxon>
        <taxon>Actinomycetota</taxon>
        <taxon>Coriobacteriia</taxon>
        <taxon>Coriobacteriales</taxon>
        <taxon>Atopobiaceae</taxon>
        <taxon>Atopobium</taxon>
    </lineage>
</organism>
<keyword evidence="5 7" id="KW-0456">Lyase</keyword>
<dbReference type="Gene3D" id="3.30.160.60">
    <property type="entry name" value="Classic Zinc Finger"/>
    <property type="match status" value="1"/>
</dbReference>
<evidence type="ECO:0000256" key="4">
    <source>
        <dbReference type="ARBA" id="ARBA00023136"/>
    </source>
</evidence>
<feature type="region of interest" description="Disordered" evidence="8">
    <location>
        <begin position="1"/>
        <end position="74"/>
    </location>
</feature>
<dbReference type="PANTHER" id="PTHR30518:SF2">
    <property type="entry name" value="ENDOLYTIC MUREIN TRANSGLYCOSYLASE"/>
    <property type="match status" value="1"/>
</dbReference>
<comment type="catalytic activity">
    <reaction evidence="7">
        <text>a peptidoglycan chain = a peptidoglycan chain with N-acetyl-1,6-anhydromuramyl-[peptide] at the reducing end + a peptidoglycan chain with N-acetylglucosamine at the non-reducing end.</text>
        <dbReference type="EC" id="4.2.2.29"/>
    </reaction>
</comment>
<dbReference type="Gene3D" id="3.30.1490.480">
    <property type="entry name" value="Endolytic murein transglycosylase"/>
    <property type="match status" value="1"/>
</dbReference>
<sequence>MASSQESHSSHRASRGAHFSGTPRQTPARNYASRQVPAQNHVAQNLTARQHAASPSRSSAVQSPRSYKQPTTNQAPVTPPIKVIVLVIAVICLLVAGFVIHGCVTAKQKSTSGVAAGTEVTVTIAEGSGAQKVAQSLLDAGVISTSEDFLKELSLKNADSQIKPGTYVFTTGMSVEEVVQQLVKGPNTSANKLSVPEGLTVKKTAALVEKSLGIKADDFLAQAKASNYVNEFSFLQGVADDSLEGFLYPKTYDFSGKEVSADSVIRTMLNQYQAEHASLDFETACATIQSNYGITMSDYQFLILASIIEREAVTQDDRPLVASVFYNRLKQDMALQSDATMGYVLDREVTAEDLKTQSPYNTYLNKGLTPTPICTPSTASLKAALEPASTDYLYFFIVENGSYSNHSFSKTYEEHQQAIETAKNAQS</sequence>
<feature type="site" description="Important for catalytic activity" evidence="7">
    <location>
        <position position="311"/>
    </location>
</feature>
<dbReference type="InterPro" id="IPR003770">
    <property type="entry name" value="MLTG-like"/>
</dbReference>
<dbReference type="GO" id="GO:0008932">
    <property type="term" value="F:lytic endotransglycosylase activity"/>
    <property type="evidence" value="ECO:0007669"/>
    <property type="project" value="UniProtKB-UniRule"/>
</dbReference>
<dbReference type="PANTHER" id="PTHR30518">
    <property type="entry name" value="ENDOLYTIC MUREIN TRANSGLYCOSYLASE"/>
    <property type="match status" value="1"/>
</dbReference>
<dbReference type="EC" id="4.2.2.29" evidence="7"/>
<keyword evidence="4 7" id="KW-0472">Membrane</keyword>
<evidence type="ECO:0000256" key="7">
    <source>
        <dbReference type="HAMAP-Rule" id="MF_02065"/>
    </source>
</evidence>
<keyword evidence="6 7" id="KW-0961">Cell wall biogenesis/degradation</keyword>
<dbReference type="AlphaFoldDB" id="A0AB38A574"/>
<dbReference type="HAMAP" id="MF_02065">
    <property type="entry name" value="MltG"/>
    <property type="match status" value="1"/>
</dbReference>
<feature type="transmembrane region" description="Helical" evidence="7">
    <location>
        <begin position="83"/>
        <end position="102"/>
    </location>
</feature>
<protein>
    <recommendedName>
        <fullName evidence="7">Endolytic murein transglycosylase</fullName>
        <ecNumber evidence="7">4.2.2.29</ecNumber>
    </recommendedName>
    <alternativeName>
        <fullName evidence="7">Peptidoglycan lytic transglycosylase</fullName>
    </alternativeName>
    <alternativeName>
        <fullName evidence="7">Peptidoglycan polymerization terminase</fullName>
    </alternativeName>
</protein>
<evidence type="ECO:0000313" key="10">
    <source>
        <dbReference type="Proteomes" id="UP000183687"/>
    </source>
</evidence>
<dbReference type="GO" id="GO:0005886">
    <property type="term" value="C:plasma membrane"/>
    <property type="evidence" value="ECO:0007669"/>
    <property type="project" value="UniProtKB-SubCell"/>
</dbReference>
<dbReference type="GO" id="GO:0071555">
    <property type="term" value="P:cell wall organization"/>
    <property type="evidence" value="ECO:0007669"/>
    <property type="project" value="UniProtKB-KW"/>
</dbReference>
<evidence type="ECO:0000256" key="3">
    <source>
        <dbReference type="ARBA" id="ARBA00022989"/>
    </source>
</evidence>
<evidence type="ECO:0000256" key="2">
    <source>
        <dbReference type="ARBA" id="ARBA00022692"/>
    </source>
</evidence>
<comment type="function">
    <text evidence="7">Functions as a peptidoglycan terminase that cleaves nascent peptidoglycan strands endolytically to terminate their elongation.</text>
</comment>
<feature type="compositionally biased region" description="Polar residues" evidence="8">
    <location>
        <begin position="22"/>
        <end position="74"/>
    </location>
</feature>
<evidence type="ECO:0000256" key="6">
    <source>
        <dbReference type="ARBA" id="ARBA00023316"/>
    </source>
</evidence>
<dbReference type="NCBIfam" id="TIGR00247">
    <property type="entry name" value="endolytic transglycosylase MltG"/>
    <property type="match status" value="1"/>
</dbReference>
<comment type="subcellular location">
    <subcellularLocation>
        <location evidence="7">Cell membrane</location>
        <topology evidence="7">Single-pass membrane protein</topology>
    </subcellularLocation>
</comment>
<reference evidence="9 10" key="1">
    <citation type="submission" date="2016-10" db="EMBL/GenBank/DDBJ databases">
        <authorList>
            <person name="Varghese N."/>
            <person name="Submissions S."/>
        </authorList>
    </citation>
    <scope>NUCLEOTIDE SEQUENCE [LARGE SCALE GENOMIC DNA]</scope>
    <source>
        <strain evidence="9 10">DSM 20586</strain>
    </source>
</reference>
<keyword evidence="2 7" id="KW-0812">Transmembrane</keyword>
<evidence type="ECO:0000256" key="8">
    <source>
        <dbReference type="SAM" id="MobiDB-lite"/>
    </source>
</evidence>